<dbReference type="InterPro" id="IPR002885">
    <property type="entry name" value="PPR_rpt"/>
</dbReference>
<feature type="repeat" description="PPR" evidence="2">
    <location>
        <begin position="68"/>
        <end position="102"/>
    </location>
</feature>
<dbReference type="Pfam" id="PF01535">
    <property type="entry name" value="PPR"/>
    <property type="match status" value="3"/>
</dbReference>
<dbReference type="Pfam" id="PF20431">
    <property type="entry name" value="E_motif"/>
    <property type="match status" value="1"/>
</dbReference>
<dbReference type="NCBIfam" id="TIGR00756">
    <property type="entry name" value="PPR"/>
    <property type="match status" value="5"/>
</dbReference>
<proteinExistence type="predicted"/>
<accession>A0AAW2LIE2</accession>
<dbReference type="Pfam" id="PF13041">
    <property type="entry name" value="PPR_2"/>
    <property type="match status" value="2"/>
</dbReference>
<dbReference type="GO" id="GO:0009451">
    <property type="term" value="P:RNA modification"/>
    <property type="evidence" value="ECO:0007669"/>
    <property type="project" value="InterPro"/>
</dbReference>
<dbReference type="EMBL" id="JACGWK010000013">
    <property type="protein sequence ID" value="KAL0318523.1"/>
    <property type="molecule type" value="Genomic_DNA"/>
</dbReference>
<sequence>MHSHFKSLLSQLTKPNNTLSVTRILHALLIKHRLSSDPFYATKIVRFYAINNDLISAHTVFDTTPHRSIFLWNSIIRAYAQAHKFFDAFLLFKRLRSSGTQPDNYTFACVARACAERFDVEALRVVHGQVVAFGLGLDFICNSALISCYSKLGLVDVASCVFCGIEEPDLVLWNAMISGYGTFGDSARGVELFNAMQNMGIRPDGALVSMYSRCKSMELACKVFDSLVQPDLVSWSALIAGFSLAGDHVKALEFFRELLMDGGKTDPVLLASVLAASAQLAIVGPGCEIHGYAIRHDCNMEVAVSSALIDMYAKCGFLEMGIKVFKNMPKRNIISYNTVISSLGLYGCACEAFQMFEEVLGEGLKPDETTFAGLLCACCHSGLVNEGWEYFRLMNEFGIQAKTEHHVHMVKLLGMNGKAEEAFDLIKSLPEPVNSSIWGALLSCCDSHKNYELLEVIAKHLSKTNPKDCGYSVLLSNLFAGDGRWDEVKQLRVDSGRVKGKMPGISWISDINH</sequence>
<gene>
    <name evidence="3" type="ORF">Sangu_2008500</name>
</gene>
<protein>
    <submittedName>
        <fullName evidence="3">Pentatricopeptide repeat-containing protein</fullName>
    </submittedName>
</protein>
<evidence type="ECO:0000256" key="2">
    <source>
        <dbReference type="PROSITE-ProRule" id="PRU00708"/>
    </source>
</evidence>
<reference evidence="3" key="2">
    <citation type="journal article" date="2024" name="Plant">
        <title>Genomic evolution and insights into agronomic trait innovations of Sesamum species.</title>
        <authorList>
            <person name="Miao H."/>
            <person name="Wang L."/>
            <person name="Qu L."/>
            <person name="Liu H."/>
            <person name="Sun Y."/>
            <person name="Le M."/>
            <person name="Wang Q."/>
            <person name="Wei S."/>
            <person name="Zheng Y."/>
            <person name="Lin W."/>
            <person name="Duan Y."/>
            <person name="Cao H."/>
            <person name="Xiong S."/>
            <person name="Wang X."/>
            <person name="Wei L."/>
            <person name="Li C."/>
            <person name="Ma Q."/>
            <person name="Ju M."/>
            <person name="Zhao R."/>
            <person name="Li G."/>
            <person name="Mu C."/>
            <person name="Tian Q."/>
            <person name="Mei H."/>
            <person name="Zhang T."/>
            <person name="Gao T."/>
            <person name="Zhang H."/>
        </authorList>
    </citation>
    <scope>NUCLEOTIDE SEQUENCE</scope>
    <source>
        <strain evidence="3">G01</strain>
    </source>
</reference>
<feature type="repeat" description="PPR" evidence="2">
    <location>
        <begin position="169"/>
        <end position="203"/>
    </location>
</feature>
<feature type="repeat" description="PPR" evidence="2">
    <location>
        <begin position="367"/>
        <end position="401"/>
    </location>
</feature>
<dbReference type="FunFam" id="1.25.40.10:FF:000090">
    <property type="entry name" value="Pentatricopeptide repeat-containing protein, chloroplastic"/>
    <property type="match status" value="1"/>
</dbReference>
<name>A0AAW2LIE2_9LAMI</name>
<dbReference type="InterPro" id="IPR046848">
    <property type="entry name" value="E_motif"/>
</dbReference>
<dbReference type="InterPro" id="IPR011990">
    <property type="entry name" value="TPR-like_helical_dom_sf"/>
</dbReference>
<evidence type="ECO:0000313" key="3">
    <source>
        <dbReference type="EMBL" id="KAL0318523.1"/>
    </source>
</evidence>
<organism evidence="3">
    <name type="scientific">Sesamum angustifolium</name>
    <dbReference type="NCBI Taxonomy" id="2727405"/>
    <lineage>
        <taxon>Eukaryota</taxon>
        <taxon>Viridiplantae</taxon>
        <taxon>Streptophyta</taxon>
        <taxon>Embryophyta</taxon>
        <taxon>Tracheophyta</taxon>
        <taxon>Spermatophyta</taxon>
        <taxon>Magnoliopsida</taxon>
        <taxon>eudicotyledons</taxon>
        <taxon>Gunneridae</taxon>
        <taxon>Pentapetalae</taxon>
        <taxon>asterids</taxon>
        <taxon>lamiids</taxon>
        <taxon>Lamiales</taxon>
        <taxon>Pedaliaceae</taxon>
        <taxon>Sesamum</taxon>
    </lineage>
</organism>
<feature type="repeat" description="PPR" evidence="2">
    <location>
        <begin position="332"/>
        <end position="366"/>
    </location>
</feature>
<reference evidence="3" key="1">
    <citation type="submission" date="2020-06" db="EMBL/GenBank/DDBJ databases">
        <authorList>
            <person name="Li T."/>
            <person name="Hu X."/>
            <person name="Zhang T."/>
            <person name="Song X."/>
            <person name="Zhang H."/>
            <person name="Dai N."/>
            <person name="Sheng W."/>
            <person name="Hou X."/>
            <person name="Wei L."/>
        </authorList>
    </citation>
    <scope>NUCLEOTIDE SEQUENCE</scope>
    <source>
        <strain evidence="3">G01</strain>
        <tissue evidence="3">Leaf</tissue>
    </source>
</reference>
<dbReference type="PANTHER" id="PTHR47926:SF452">
    <property type="entry name" value="PENTATRICOPEPTIDE REPEAT-CONTAINING PROTEIN"/>
    <property type="match status" value="1"/>
</dbReference>
<keyword evidence="1" id="KW-0677">Repeat</keyword>
<dbReference type="PROSITE" id="PS51375">
    <property type="entry name" value="PPR"/>
    <property type="match status" value="5"/>
</dbReference>
<comment type="caution">
    <text evidence="3">The sequence shown here is derived from an EMBL/GenBank/DDBJ whole genome shotgun (WGS) entry which is preliminary data.</text>
</comment>
<feature type="repeat" description="PPR" evidence="2">
    <location>
        <begin position="231"/>
        <end position="265"/>
    </location>
</feature>
<dbReference type="GO" id="GO:0003723">
    <property type="term" value="F:RNA binding"/>
    <property type="evidence" value="ECO:0007669"/>
    <property type="project" value="InterPro"/>
</dbReference>
<dbReference type="AlphaFoldDB" id="A0AAW2LIE2"/>
<dbReference type="InterPro" id="IPR046960">
    <property type="entry name" value="PPR_At4g14850-like_plant"/>
</dbReference>
<dbReference type="PANTHER" id="PTHR47926">
    <property type="entry name" value="PENTATRICOPEPTIDE REPEAT-CONTAINING PROTEIN"/>
    <property type="match status" value="1"/>
</dbReference>
<dbReference type="Gene3D" id="1.25.40.10">
    <property type="entry name" value="Tetratricopeptide repeat domain"/>
    <property type="match status" value="4"/>
</dbReference>
<evidence type="ECO:0000256" key="1">
    <source>
        <dbReference type="ARBA" id="ARBA00022737"/>
    </source>
</evidence>